<organism evidence="1 2">
    <name type="scientific">Irpex rosettiformis</name>
    <dbReference type="NCBI Taxonomy" id="378272"/>
    <lineage>
        <taxon>Eukaryota</taxon>
        <taxon>Fungi</taxon>
        <taxon>Dikarya</taxon>
        <taxon>Basidiomycota</taxon>
        <taxon>Agaricomycotina</taxon>
        <taxon>Agaricomycetes</taxon>
        <taxon>Polyporales</taxon>
        <taxon>Irpicaceae</taxon>
        <taxon>Irpex</taxon>
    </lineage>
</organism>
<gene>
    <name evidence="1" type="ORF">BDY19DRAFT_946602</name>
</gene>
<evidence type="ECO:0000313" key="1">
    <source>
        <dbReference type="EMBL" id="KAI0088885.1"/>
    </source>
</evidence>
<dbReference type="EMBL" id="MU274912">
    <property type="protein sequence ID" value="KAI0088885.1"/>
    <property type="molecule type" value="Genomic_DNA"/>
</dbReference>
<evidence type="ECO:0000313" key="2">
    <source>
        <dbReference type="Proteomes" id="UP001055072"/>
    </source>
</evidence>
<keyword evidence="2" id="KW-1185">Reference proteome</keyword>
<reference evidence="1" key="1">
    <citation type="journal article" date="2021" name="Environ. Microbiol.">
        <title>Gene family expansions and transcriptome signatures uncover fungal adaptations to wood decay.</title>
        <authorList>
            <person name="Hage H."/>
            <person name="Miyauchi S."/>
            <person name="Viragh M."/>
            <person name="Drula E."/>
            <person name="Min B."/>
            <person name="Chaduli D."/>
            <person name="Navarro D."/>
            <person name="Favel A."/>
            <person name="Norest M."/>
            <person name="Lesage-Meessen L."/>
            <person name="Balint B."/>
            <person name="Merenyi Z."/>
            <person name="de Eugenio L."/>
            <person name="Morin E."/>
            <person name="Martinez A.T."/>
            <person name="Baldrian P."/>
            <person name="Stursova M."/>
            <person name="Martinez M.J."/>
            <person name="Novotny C."/>
            <person name="Magnuson J.K."/>
            <person name="Spatafora J.W."/>
            <person name="Maurice S."/>
            <person name="Pangilinan J."/>
            <person name="Andreopoulos W."/>
            <person name="LaButti K."/>
            <person name="Hundley H."/>
            <person name="Na H."/>
            <person name="Kuo A."/>
            <person name="Barry K."/>
            <person name="Lipzen A."/>
            <person name="Henrissat B."/>
            <person name="Riley R."/>
            <person name="Ahrendt S."/>
            <person name="Nagy L.G."/>
            <person name="Grigoriev I.V."/>
            <person name="Martin F."/>
            <person name="Rosso M.N."/>
        </authorList>
    </citation>
    <scope>NUCLEOTIDE SEQUENCE</scope>
    <source>
        <strain evidence="1">CBS 384.51</strain>
    </source>
</reference>
<sequence length="349" mass="39296">MSNSLRLPRLRTRAVKKALSIAIRYSHLRDQGFELAHAHKDSVKVVKLLTEKLGYSYDNITLLKDCDDGQSRPPTRNNIIQAMRDLVSNSMPGDHLICHISGHGSQRKCPIEGQEKDGKDEIFWPVDVEFHDDEIKNYILDDEIKEILVDGVQPGVNLVLIVDCCHSGTIADLPHGHSDHSPRTKGLSIEEKGYSSFGCNTAMEPDSAITEPGEEAMKRMFPNVVCWSACKDDEITYSPSNNAGIFVQLLAKAIREDVSQTHQQLLHKVTEMMEDVISRYNSAKRQTATYDEPDPEPIRPPKPYLSTLCSQSEILHLPIFKTFGRNLDLSNRDAKELYDFHMILSPVAT</sequence>
<dbReference type="Proteomes" id="UP001055072">
    <property type="component" value="Unassembled WGS sequence"/>
</dbReference>
<protein>
    <submittedName>
        <fullName evidence="1">Caspase domain-containing protein</fullName>
    </submittedName>
</protein>
<name>A0ACB8U4K4_9APHY</name>
<accession>A0ACB8U4K4</accession>
<comment type="caution">
    <text evidence="1">The sequence shown here is derived from an EMBL/GenBank/DDBJ whole genome shotgun (WGS) entry which is preliminary data.</text>
</comment>
<proteinExistence type="predicted"/>